<evidence type="ECO:0000256" key="4">
    <source>
        <dbReference type="ARBA" id="ARBA00022759"/>
    </source>
</evidence>
<dbReference type="InterPro" id="IPR023091">
    <property type="entry name" value="MetalPrtase_cat_dom_sf_prd"/>
</dbReference>
<proteinExistence type="inferred from homology"/>
<keyword evidence="4 7" id="KW-0255">Endonuclease</keyword>
<comment type="caution">
    <text evidence="8">The sequence shown here is derived from an EMBL/GenBank/DDBJ whole genome shotgun (WGS) entry which is preliminary data.</text>
</comment>
<dbReference type="NCBIfam" id="TIGR00043">
    <property type="entry name" value="rRNA maturation RNase YbeY"/>
    <property type="match status" value="1"/>
</dbReference>
<keyword evidence="3 7" id="KW-0479">Metal-binding</keyword>
<dbReference type="GO" id="GO:0004521">
    <property type="term" value="F:RNA endonuclease activity"/>
    <property type="evidence" value="ECO:0007669"/>
    <property type="project" value="UniProtKB-UniRule"/>
</dbReference>
<sequence>MPLVNFFKEDVKIDLRSLRKYRKWIDEVAQSHHKEIELINYIFCSDEYLHQINQEYLNHDTYTDIITFDLREHSSEEPIEADIFISIERVQDNSQIQSTSFSNELERVIIHGLLHLVGFKDKTQQEKDLMRKEETKALQLLY</sequence>
<dbReference type="PROSITE" id="PS01306">
    <property type="entry name" value="UPF0054"/>
    <property type="match status" value="1"/>
</dbReference>
<dbReference type="EMBL" id="PYVU01000063">
    <property type="protein sequence ID" value="PTB96177.1"/>
    <property type="molecule type" value="Genomic_DNA"/>
</dbReference>
<evidence type="ECO:0000256" key="5">
    <source>
        <dbReference type="ARBA" id="ARBA00022801"/>
    </source>
</evidence>
<comment type="subcellular location">
    <subcellularLocation>
        <location evidence="7">Cytoplasm</location>
    </subcellularLocation>
</comment>
<dbReference type="Pfam" id="PF02130">
    <property type="entry name" value="YbeY"/>
    <property type="match status" value="1"/>
</dbReference>
<gene>
    <name evidence="7 8" type="primary">ybeY</name>
    <name evidence="8" type="ORF">C9994_08545</name>
</gene>
<dbReference type="HAMAP" id="MF_00009">
    <property type="entry name" value="Endoribonucl_YbeY"/>
    <property type="match status" value="1"/>
</dbReference>
<comment type="function">
    <text evidence="7">Single strand-specific metallo-endoribonuclease involved in late-stage 70S ribosome quality control and in maturation of the 3' terminus of the 16S rRNA.</text>
</comment>
<keyword evidence="5 7" id="KW-0378">Hydrolase</keyword>
<accession>A0A2T4DQV3</accession>
<keyword evidence="7" id="KW-0698">rRNA processing</keyword>
<dbReference type="AlphaFoldDB" id="A0A2T4DQV3"/>
<dbReference type="GO" id="GO:0004222">
    <property type="term" value="F:metalloendopeptidase activity"/>
    <property type="evidence" value="ECO:0007669"/>
    <property type="project" value="InterPro"/>
</dbReference>
<dbReference type="GO" id="GO:0006364">
    <property type="term" value="P:rRNA processing"/>
    <property type="evidence" value="ECO:0007669"/>
    <property type="project" value="UniProtKB-UniRule"/>
</dbReference>
<evidence type="ECO:0000313" key="9">
    <source>
        <dbReference type="Proteomes" id="UP000240608"/>
    </source>
</evidence>
<protein>
    <recommendedName>
        <fullName evidence="7">Endoribonuclease YbeY</fullName>
        <ecNumber evidence="7">3.1.-.-</ecNumber>
    </recommendedName>
</protein>
<evidence type="ECO:0000256" key="2">
    <source>
        <dbReference type="ARBA" id="ARBA00022722"/>
    </source>
</evidence>
<dbReference type="EC" id="3.1.-.-" evidence="7"/>
<feature type="binding site" evidence="7">
    <location>
        <position position="111"/>
    </location>
    <ligand>
        <name>Zn(2+)</name>
        <dbReference type="ChEBI" id="CHEBI:29105"/>
        <note>catalytic</note>
    </ligand>
</feature>
<keyword evidence="2 7" id="KW-0540">Nuclease</keyword>
<keyword evidence="7" id="KW-0963">Cytoplasm</keyword>
<dbReference type="Proteomes" id="UP000240608">
    <property type="component" value="Unassembled WGS sequence"/>
</dbReference>
<dbReference type="InterPro" id="IPR002036">
    <property type="entry name" value="YbeY"/>
</dbReference>
<dbReference type="Gene3D" id="3.40.390.30">
    <property type="entry name" value="Metalloproteases ('zincins'), catalytic domain"/>
    <property type="match status" value="1"/>
</dbReference>
<evidence type="ECO:0000256" key="1">
    <source>
        <dbReference type="ARBA" id="ARBA00010875"/>
    </source>
</evidence>
<evidence type="ECO:0000256" key="6">
    <source>
        <dbReference type="ARBA" id="ARBA00022833"/>
    </source>
</evidence>
<dbReference type="GO" id="GO:0008270">
    <property type="term" value="F:zinc ion binding"/>
    <property type="evidence" value="ECO:0007669"/>
    <property type="project" value="UniProtKB-UniRule"/>
</dbReference>
<organism evidence="8 9">
    <name type="scientific">Marivirga lumbricoides</name>
    <dbReference type="NCBI Taxonomy" id="1046115"/>
    <lineage>
        <taxon>Bacteria</taxon>
        <taxon>Pseudomonadati</taxon>
        <taxon>Bacteroidota</taxon>
        <taxon>Cytophagia</taxon>
        <taxon>Cytophagales</taxon>
        <taxon>Marivirgaceae</taxon>
        <taxon>Marivirga</taxon>
    </lineage>
</organism>
<evidence type="ECO:0000256" key="7">
    <source>
        <dbReference type="HAMAP-Rule" id="MF_00009"/>
    </source>
</evidence>
<feature type="binding site" evidence="7">
    <location>
        <position position="121"/>
    </location>
    <ligand>
        <name>Zn(2+)</name>
        <dbReference type="ChEBI" id="CHEBI:29105"/>
        <note>catalytic</note>
    </ligand>
</feature>
<dbReference type="InterPro" id="IPR020549">
    <property type="entry name" value="YbeY_CS"/>
</dbReference>
<evidence type="ECO:0000256" key="3">
    <source>
        <dbReference type="ARBA" id="ARBA00022723"/>
    </source>
</evidence>
<keyword evidence="6 7" id="KW-0862">Zinc</keyword>
<keyword evidence="7" id="KW-0690">Ribosome biogenesis</keyword>
<name>A0A2T4DQV3_9BACT</name>
<dbReference type="PANTHER" id="PTHR46986">
    <property type="entry name" value="ENDORIBONUCLEASE YBEY, CHLOROPLASTIC"/>
    <property type="match status" value="1"/>
</dbReference>
<reference evidence="8 9" key="1">
    <citation type="submission" date="2018-03" db="EMBL/GenBank/DDBJ databases">
        <title>Cross-interface Injection: A General Nanoliter Liquid Handling Method Applied to Single Cells Genome Amplification Automated Nanoliter Liquid Handling Applied to Single Cell Multiple Displacement Amplification.</title>
        <authorList>
            <person name="Yun J."/>
            <person name="Xu P."/>
            <person name="Xu J."/>
            <person name="Dai X."/>
            <person name="Wang Y."/>
            <person name="Zheng X."/>
            <person name="Cao C."/>
            <person name="Yi Q."/>
            <person name="Zhu Y."/>
            <person name="Wang L."/>
            <person name="Dong Z."/>
            <person name="Huang Y."/>
            <person name="Huang L."/>
            <person name="Du W."/>
        </authorList>
    </citation>
    <scope>NUCLEOTIDE SEQUENCE [LARGE SCALE GENOMIC DNA]</scope>
    <source>
        <strain evidence="8 9">Z-D1-2</strain>
    </source>
</reference>
<comment type="similarity">
    <text evidence="1 7">Belongs to the endoribonuclease YbeY family.</text>
</comment>
<dbReference type="PANTHER" id="PTHR46986:SF1">
    <property type="entry name" value="ENDORIBONUCLEASE YBEY, CHLOROPLASTIC"/>
    <property type="match status" value="1"/>
</dbReference>
<comment type="cofactor">
    <cofactor evidence="7">
        <name>Zn(2+)</name>
        <dbReference type="ChEBI" id="CHEBI:29105"/>
    </cofactor>
    <text evidence="7">Binds 1 zinc ion.</text>
</comment>
<evidence type="ECO:0000313" key="8">
    <source>
        <dbReference type="EMBL" id="PTB96177.1"/>
    </source>
</evidence>
<feature type="binding site" evidence="7">
    <location>
        <position position="115"/>
    </location>
    <ligand>
        <name>Zn(2+)</name>
        <dbReference type="ChEBI" id="CHEBI:29105"/>
        <note>catalytic</note>
    </ligand>
</feature>
<dbReference type="SUPFAM" id="SSF55486">
    <property type="entry name" value="Metalloproteases ('zincins'), catalytic domain"/>
    <property type="match status" value="1"/>
</dbReference>
<dbReference type="GO" id="GO:0005737">
    <property type="term" value="C:cytoplasm"/>
    <property type="evidence" value="ECO:0007669"/>
    <property type="project" value="UniProtKB-SubCell"/>
</dbReference>